<evidence type="ECO:0000256" key="1">
    <source>
        <dbReference type="ARBA" id="ARBA00009964"/>
    </source>
</evidence>
<name>A0A4R2RDE2_9RHOB</name>
<dbReference type="GO" id="GO:0004803">
    <property type="term" value="F:transposase activity"/>
    <property type="evidence" value="ECO:0007669"/>
    <property type="project" value="InterPro"/>
</dbReference>
<dbReference type="AlphaFoldDB" id="A0A4R2RDE2"/>
<gene>
    <name evidence="2" type="ORF">EV663_105180</name>
</gene>
<dbReference type="SUPFAM" id="SSF48295">
    <property type="entry name" value="TrpR-like"/>
    <property type="match status" value="1"/>
</dbReference>
<dbReference type="Pfam" id="PF01527">
    <property type="entry name" value="HTH_Tnp_1"/>
    <property type="match status" value="1"/>
</dbReference>
<evidence type="ECO:0000313" key="3">
    <source>
        <dbReference type="Proteomes" id="UP000295050"/>
    </source>
</evidence>
<dbReference type="Proteomes" id="UP000295050">
    <property type="component" value="Unassembled WGS sequence"/>
</dbReference>
<organism evidence="2 3">
    <name type="scientific">Rhodovulum bhavnagarense</name>
    <dbReference type="NCBI Taxonomy" id="992286"/>
    <lineage>
        <taxon>Bacteria</taxon>
        <taxon>Pseudomonadati</taxon>
        <taxon>Pseudomonadota</taxon>
        <taxon>Alphaproteobacteria</taxon>
        <taxon>Rhodobacterales</taxon>
        <taxon>Paracoccaceae</taxon>
        <taxon>Rhodovulum</taxon>
    </lineage>
</organism>
<comment type="similarity">
    <text evidence="1">Belongs to the transposase 8 family.</text>
</comment>
<dbReference type="EMBL" id="SLXU01000005">
    <property type="protein sequence ID" value="TCP61462.1"/>
    <property type="molecule type" value="Genomic_DNA"/>
</dbReference>
<dbReference type="InterPro" id="IPR010921">
    <property type="entry name" value="Trp_repressor/repl_initiator"/>
</dbReference>
<comment type="caution">
    <text evidence="2">The sequence shown here is derived from an EMBL/GenBank/DDBJ whole genome shotgun (WGS) entry which is preliminary data.</text>
</comment>
<dbReference type="GO" id="GO:0006313">
    <property type="term" value="P:DNA transposition"/>
    <property type="evidence" value="ECO:0007669"/>
    <property type="project" value="InterPro"/>
</dbReference>
<accession>A0A4R2RDE2</accession>
<dbReference type="OrthoDB" id="9800877at2"/>
<dbReference type="InterPro" id="IPR036388">
    <property type="entry name" value="WH-like_DNA-bd_sf"/>
</dbReference>
<dbReference type="PANTHER" id="PTHR37936">
    <property type="entry name" value="TRANSPOSASE INSC FOR INSERTION ELEMENT IS2A-RELATED"/>
    <property type="match status" value="1"/>
</dbReference>
<dbReference type="GO" id="GO:0043565">
    <property type="term" value="F:sequence-specific DNA binding"/>
    <property type="evidence" value="ECO:0007669"/>
    <property type="project" value="InterPro"/>
</dbReference>
<protein>
    <submittedName>
        <fullName evidence="2">Transposase</fullName>
    </submittedName>
</protein>
<keyword evidence="3" id="KW-1185">Reference proteome</keyword>
<dbReference type="Gene3D" id="1.10.10.10">
    <property type="entry name" value="Winged helix-like DNA-binding domain superfamily/Winged helix DNA-binding domain"/>
    <property type="match status" value="1"/>
</dbReference>
<sequence>METMTEFLRSLGVVIYEDGRRRWPDEVKARVVAETLRPGATVNSVARKYELRANHVSEWRRLARDGKLVLPALDDEPAFAPLVLCDGGMSPEGPASATVAERIEIVSGAVVLRLDAATPAGRVAEIVRALG</sequence>
<reference evidence="2 3" key="1">
    <citation type="submission" date="2019-03" db="EMBL/GenBank/DDBJ databases">
        <title>Genomic Encyclopedia of Type Strains, Phase IV (KMG-IV): sequencing the most valuable type-strain genomes for metagenomic binning, comparative biology and taxonomic classification.</title>
        <authorList>
            <person name="Goeker M."/>
        </authorList>
    </citation>
    <scope>NUCLEOTIDE SEQUENCE [LARGE SCALE GENOMIC DNA]</scope>
    <source>
        <strain evidence="2 3">DSM 24766</strain>
    </source>
</reference>
<feature type="non-terminal residue" evidence="2">
    <location>
        <position position="131"/>
    </location>
</feature>
<proteinExistence type="inferred from homology"/>
<dbReference type="InterPro" id="IPR002514">
    <property type="entry name" value="Transposase_8"/>
</dbReference>
<evidence type="ECO:0000313" key="2">
    <source>
        <dbReference type="EMBL" id="TCP61462.1"/>
    </source>
</evidence>
<dbReference type="RefSeq" id="WP_132951235.1">
    <property type="nucleotide sequence ID" value="NZ_SLXU01000005.1"/>
</dbReference>
<dbReference type="PANTHER" id="PTHR37936:SF3">
    <property type="entry name" value="TRANSPOSASE INSC FOR INSERTION ELEMENT IS2A-RELATED"/>
    <property type="match status" value="1"/>
</dbReference>
<dbReference type="NCBIfam" id="NF047595">
    <property type="entry name" value="IS66_ISRel24_TnpA"/>
    <property type="match status" value="1"/>
</dbReference>